<gene>
    <name evidence="2" type="ORF">F6I03_08640</name>
</gene>
<reference evidence="2 3" key="1">
    <citation type="submission" date="2019-09" db="EMBL/GenBank/DDBJ databases">
        <title>Draft genome sequence assemblies of isolates from the urinary tract.</title>
        <authorList>
            <person name="Mores C.R."/>
            <person name="Putonti C."/>
            <person name="Wolfe A.J."/>
        </authorList>
    </citation>
    <scope>NUCLEOTIDE SEQUENCE [LARGE SCALE GENOMIC DNA]</scope>
    <source>
        <strain evidence="2 3">UMB623</strain>
    </source>
</reference>
<feature type="coiled-coil region" evidence="1">
    <location>
        <begin position="13"/>
        <end position="55"/>
    </location>
</feature>
<dbReference type="Gene3D" id="1.20.5.2950">
    <property type="match status" value="1"/>
</dbReference>
<dbReference type="OrthoDB" id="2136515at2"/>
<comment type="caution">
    <text evidence="2">The sequence shown here is derived from an EMBL/GenBank/DDBJ whole genome shotgun (WGS) entry which is preliminary data.</text>
</comment>
<name>A0A5N1GGX3_9LACT</name>
<evidence type="ECO:0000313" key="2">
    <source>
        <dbReference type="EMBL" id="KAA9300215.1"/>
    </source>
</evidence>
<dbReference type="STRING" id="119206.AWM72_04955"/>
<dbReference type="EMBL" id="VYWO01000006">
    <property type="protein sequence ID" value="KAA9300215.1"/>
    <property type="molecule type" value="Genomic_DNA"/>
</dbReference>
<keyword evidence="1" id="KW-0175">Coiled coil</keyword>
<evidence type="ECO:0000256" key="1">
    <source>
        <dbReference type="SAM" id="Coils"/>
    </source>
</evidence>
<accession>A0A5N1GGX3</accession>
<evidence type="ECO:0000313" key="3">
    <source>
        <dbReference type="Proteomes" id="UP000327148"/>
    </source>
</evidence>
<organism evidence="2 3">
    <name type="scientific">Aerococcus sanguinicola</name>
    <dbReference type="NCBI Taxonomy" id="119206"/>
    <lineage>
        <taxon>Bacteria</taxon>
        <taxon>Bacillati</taxon>
        <taxon>Bacillota</taxon>
        <taxon>Bacilli</taxon>
        <taxon>Lactobacillales</taxon>
        <taxon>Aerococcaceae</taxon>
        <taxon>Aerococcus</taxon>
    </lineage>
</organism>
<dbReference type="RefSeq" id="WP_070431675.1">
    <property type="nucleotide sequence ID" value="NZ_VYWO01000006.1"/>
</dbReference>
<proteinExistence type="predicted"/>
<protein>
    <submittedName>
        <fullName evidence="2">Uncharacterized protein</fullName>
    </submittedName>
</protein>
<dbReference type="AlphaFoldDB" id="A0A5N1GGX3"/>
<dbReference type="Proteomes" id="UP000327148">
    <property type="component" value="Unassembled WGS sequence"/>
</dbReference>
<sequence>MANQTIQQVVDAETKAKDIKADFEAKLEQLRHEYRAKLKALTEEKEAELADFKANKEAEVDQAYAAYQTQADEENQGQIQGLSQKFDENKEDLVAYVVEEVRKSYGNS</sequence>